<accession>A0ABW6ZYC4</accession>
<proteinExistence type="predicted"/>
<dbReference type="Proteomes" id="UP001604002">
    <property type="component" value="Unassembled WGS sequence"/>
</dbReference>
<sequence length="157" mass="16475">MTLHVDSPLFATRRRALQLAGVAALAAVLAPRMSFATEAQVAEEMKKLFGGRAMGEGKIKLDVPEIAENGLVVPINIDVDSPMTEADFVKSVHVFADGNPLPQVVTYTFTPESGKASASARMRLAQTQNVIAVAEMSSGALFSARSQVKVTIGGCGG</sequence>
<dbReference type="Pfam" id="PF13501">
    <property type="entry name" value="SoxY"/>
    <property type="match status" value="1"/>
</dbReference>
<name>A0ABW6ZYC4_9HYPH</name>
<dbReference type="InterPro" id="IPR038162">
    <property type="entry name" value="SoxY_sf"/>
</dbReference>
<feature type="domain" description="Ig-like SoxY" evidence="1">
    <location>
        <begin position="46"/>
        <end position="155"/>
    </location>
</feature>
<dbReference type="InterPro" id="IPR032711">
    <property type="entry name" value="SoxY"/>
</dbReference>
<dbReference type="InterPro" id="IPR016568">
    <property type="entry name" value="Sulphur_oxidation_SoxY"/>
</dbReference>
<reference evidence="2 3" key="1">
    <citation type="submission" date="2024-02" db="EMBL/GenBank/DDBJ databases">
        <title>Expansion and revision of Xanthobacter and proposal of Roseixanthobacter gen. nov.</title>
        <authorList>
            <person name="Soltysiak M.P.M."/>
            <person name="Jalihal A."/>
            <person name="Ory A."/>
            <person name="Chrisophersen C."/>
            <person name="Lee A.D."/>
            <person name="Boulton J."/>
            <person name="Springer M."/>
        </authorList>
    </citation>
    <scope>NUCLEOTIDE SEQUENCE [LARGE SCALE GENOMIC DNA]</scope>
    <source>
        <strain evidence="2 3">23A</strain>
    </source>
</reference>
<dbReference type="Gene3D" id="2.60.40.2470">
    <property type="entry name" value="SoxY domain"/>
    <property type="match status" value="1"/>
</dbReference>
<keyword evidence="3" id="KW-1185">Reference proteome</keyword>
<organism evidence="2 3">
    <name type="scientific">Xanthobacter oligotrophicus</name>
    <dbReference type="NCBI Taxonomy" id="2607286"/>
    <lineage>
        <taxon>Bacteria</taxon>
        <taxon>Pseudomonadati</taxon>
        <taxon>Pseudomonadota</taxon>
        <taxon>Alphaproteobacteria</taxon>
        <taxon>Hyphomicrobiales</taxon>
        <taxon>Xanthobacteraceae</taxon>
        <taxon>Xanthobacter</taxon>
    </lineage>
</organism>
<dbReference type="RefSeq" id="WP_393992537.1">
    <property type="nucleotide sequence ID" value="NZ_JBAFVH010000005.1"/>
</dbReference>
<dbReference type="InterPro" id="IPR006311">
    <property type="entry name" value="TAT_signal"/>
</dbReference>
<comment type="caution">
    <text evidence="2">The sequence shown here is derived from an EMBL/GenBank/DDBJ whole genome shotgun (WGS) entry which is preliminary data.</text>
</comment>
<evidence type="ECO:0000313" key="3">
    <source>
        <dbReference type="Proteomes" id="UP001604002"/>
    </source>
</evidence>
<evidence type="ECO:0000259" key="1">
    <source>
        <dbReference type="Pfam" id="PF13501"/>
    </source>
</evidence>
<dbReference type="PIRSF" id="PIRSF010312">
    <property type="entry name" value="Sulphur_oxidation_SoxY"/>
    <property type="match status" value="1"/>
</dbReference>
<evidence type="ECO:0000313" key="2">
    <source>
        <dbReference type="EMBL" id="MFG1372678.1"/>
    </source>
</evidence>
<dbReference type="EMBL" id="JBAFVH010000005">
    <property type="protein sequence ID" value="MFG1372678.1"/>
    <property type="molecule type" value="Genomic_DNA"/>
</dbReference>
<dbReference type="PROSITE" id="PS51318">
    <property type="entry name" value="TAT"/>
    <property type="match status" value="1"/>
</dbReference>
<protein>
    <submittedName>
        <fullName evidence="2">Thiosulfate oxidation carrier protein SoxY</fullName>
    </submittedName>
</protein>
<dbReference type="NCBIfam" id="TIGR04488">
    <property type="entry name" value="SoxY_true_GGCGG"/>
    <property type="match status" value="1"/>
</dbReference>
<gene>
    <name evidence="2" type="primary">soxY</name>
    <name evidence="2" type="ORF">V5F32_10925</name>
</gene>